<feature type="domain" description="Beta-lactamase class A catalytic" evidence="2">
    <location>
        <begin position="288"/>
        <end position="463"/>
    </location>
</feature>
<dbReference type="Proteomes" id="UP001428290">
    <property type="component" value="Unassembled WGS sequence"/>
</dbReference>
<name>A0ABP9WVB7_9CHLR</name>
<organism evidence="3 4">
    <name type="scientific">Herpetosiphon gulosus</name>
    <dbReference type="NCBI Taxonomy" id="1973496"/>
    <lineage>
        <taxon>Bacteria</taxon>
        <taxon>Bacillati</taxon>
        <taxon>Chloroflexota</taxon>
        <taxon>Chloroflexia</taxon>
        <taxon>Herpetosiphonales</taxon>
        <taxon>Herpetosiphonaceae</taxon>
        <taxon>Herpetosiphon</taxon>
    </lineage>
</organism>
<protein>
    <recommendedName>
        <fullName evidence="2">Beta-lactamase class A catalytic domain-containing protein</fullName>
    </recommendedName>
</protein>
<feature type="signal peptide" evidence="1">
    <location>
        <begin position="1"/>
        <end position="29"/>
    </location>
</feature>
<dbReference type="Pfam" id="PF13354">
    <property type="entry name" value="Beta-lactamase2"/>
    <property type="match status" value="1"/>
</dbReference>
<dbReference type="SUPFAM" id="SSF56601">
    <property type="entry name" value="beta-lactamase/transpeptidase-like"/>
    <property type="match status" value="1"/>
</dbReference>
<dbReference type="PROSITE" id="PS51257">
    <property type="entry name" value="PROKAR_LIPOPROTEIN"/>
    <property type="match status" value="1"/>
</dbReference>
<dbReference type="InterPro" id="IPR045155">
    <property type="entry name" value="Beta-lactam_cat"/>
</dbReference>
<dbReference type="PANTHER" id="PTHR35333:SF3">
    <property type="entry name" value="BETA-LACTAMASE-TYPE TRANSPEPTIDASE FOLD CONTAINING PROTEIN"/>
    <property type="match status" value="1"/>
</dbReference>
<evidence type="ECO:0000313" key="4">
    <source>
        <dbReference type="Proteomes" id="UP001428290"/>
    </source>
</evidence>
<sequence>MKKAFLLFWVMMLAVLACGIAIYYLPASAAVTPSNSHPERTAAVTSEADPPPLVSSIPPSAWFFPERAKIGSIEIGGMTEDEALAALQAAYPNPTLTLTNPVLLEPIKLDGQQLGYQLDFAQALRDARDLAEKQIPIRLVVNASFDQQLLNQTLGDIEQAVAISPTVSYDRSVYAFVLTPGLTLDRTALVAEITQTLQLSQTDPLLIPTNPVTANLQASPEQLTAALADREAEWDGVVGISVYDMKTEQWFDYQANTVFSGMSVLKIPILLQAFLSRESFTKNQYAMIDLMIGDSDNEASNDLLAMIGDGDSLEGAYILDQTLTDILGLEYTTLAAPFESIDYLSNVQGVEIPQRGQEGARPYTDADPYVRSSPREMAQVVLAIVECSQGQGVLLEVKNSLLSPERCAEMLEILSRNKDTNKIVAGVAEGSFVAHKSGWIDDARADAGYVRDPNGDQYIVAMWIWQDTDYIDTPVSDPLLADLSRIIYTARHPQIR</sequence>
<dbReference type="InterPro" id="IPR012338">
    <property type="entry name" value="Beta-lactam/transpept-like"/>
</dbReference>
<dbReference type="RefSeq" id="WP_345720767.1">
    <property type="nucleotide sequence ID" value="NZ_BAABRU010000003.1"/>
</dbReference>
<feature type="chain" id="PRO_5045360012" description="Beta-lactamase class A catalytic domain-containing protein" evidence="1">
    <location>
        <begin position="30"/>
        <end position="496"/>
    </location>
</feature>
<keyword evidence="4" id="KW-1185">Reference proteome</keyword>
<dbReference type="InterPro" id="IPR000871">
    <property type="entry name" value="Beta-lactam_class-A"/>
</dbReference>
<evidence type="ECO:0000313" key="3">
    <source>
        <dbReference type="EMBL" id="GAA5527129.1"/>
    </source>
</evidence>
<dbReference type="Gene3D" id="3.40.710.10">
    <property type="entry name" value="DD-peptidase/beta-lactamase superfamily"/>
    <property type="match status" value="1"/>
</dbReference>
<dbReference type="EMBL" id="BAABRU010000003">
    <property type="protein sequence ID" value="GAA5527129.1"/>
    <property type="molecule type" value="Genomic_DNA"/>
</dbReference>
<dbReference type="PANTHER" id="PTHR35333">
    <property type="entry name" value="BETA-LACTAMASE"/>
    <property type="match status" value="1"/>
</dbReference>
<accession>A0ABP9WVB7</accession>
<reference evidence="3 4" key="1">
    <citation type="submission" date="2024-02" db="EMBL/GenBank/DDBJ databases">
        <title>Herpetosiphon gulosus NBRC 112829.</title>
        <authorList>
            <person name="Ichikawa N."/>
            <person name="Katano-Makiyama Y."/>
            <person name="Hidaka K."/>
        </authorList>
    </citation>
    <scope>NUCLEOTIDE SEQUENCE [LARGE SCALE GENOMIC DNA]</scope>
    <source>
        <strain evidence="3 4">NBRC 112829</strain>
    </source>
</reference>
<comment type="caution">
    <text evidence="3">The sequence shown here is derived from an EMBL/GenBank/DDBJ whole genome shotgun (WGS) entry which is preliminary data.</text>
</comment>
<keyword evidence="1" id="KW-0732">Signal</keyword>
<evidence type="ECO:0000256" key="1">
    <source>
        <dbReference type="SAM" id="SignalP"/>
    </source>
</evidence>
<proteinExistence type="predicted"/>
<evidence type="ECO:0000259" key="2">
    <source>
        <dbReference type="Pfam" id="PF13354"/>
    </source>
</evidence>
<gene>
    <name evidence="3" type="ORF">Hgul01_00911</name>
</gene>